<organism evidence="2 3">
    <name type="scientific">Brachyspira pilosicoli B2904</name>
    <dbReference type="NCBI Taxonomy" id="1133568"/>
    <lineage>
        <taxon>Bacteria</taxon>
        <taxon>Pseudomonadati</taxon>
        <taxon>Spirochaetota</taxon>
        <taxon>Spirochaetia</taxon>
        <taxon>Brachyspirales</taxon>
        <taxon>Brachyspiraceae</taxon>
        <taxon>Brachyspira</taxon>
    </lineage>
</organism>
<feature type="domain" description="IrrE N-terminal-like" evidence="1">
    <location>
        <begin position="88"/>
        <end position="218"/>
    </location>
</feature>
<evidence type="ECO:0000259" key="1">
    <source>
        <dbReference type="Pfam" id="PF06114"/>
    </source>
</evidence>
<proteinExistence type="predicted"/>
<accession>J9UDA4</accession>
<dbReference type="HOGENOM" id="CLU_1060371_0_0_12"/>
<gene>
    <name evidence="2" type="ORF">B2904_orf816</name>
</gene>
<evidence type="ECO:0000313" key="3">
    <source>
        <dbReference type="Proteomes" id="UP000007346"/>
    </source>
</evidence>
<dbReference type="KEGG" id="bpj:B2904_orf816"/>
<protein>
    <submittedName>
        <fullName evidence="2">Putative phage related protein</fullName>
    </submittedName>
</protein>
<dbReference type="Pfam" id="PF06114">
    <property type="entry name" value="Peptidase_M78"/>
    <property type="match status" value="1"/>
</dbReference>
<sequence length="262" mass="31422">MYELLLALKIIDNDYINYSKIKIPYMEELKIIDIINNNFNYLDIYSSDRLNTEKLIKFIDSRFGLKCEFNSCLDGSILGFIAMKKSKIFISNKLEYDDPRWRFTFAHEIGHFILHRSYLEKYIDFFEDKVTDIIFESDIIPRNINKRMEIQANLFASNLLINNLCLEAQWSNFKKQYFIVEDYLFLDNQKINKNRAKLLVEYIGHNFNVSKQVAIIKLMKNQILDLDKSIFTKKMNNIFSVEDYFIDMVYKSYCYINNNLYI</sequence>
<dbReference type="EMBL" id="CP003490">
    <property type="protein sequence ID" value="AFR70161.1"/>
    <property type="molecule type" value="Genomic_DNA"/>
</dbReference>
<dbReference type="Proteomes" id="UP000007346">
    <property type="component" value="Chromosome"/>
</dbReference>
<dbReference type="PATRIC" id="fig|1133568.3.peg.812"/>
<dbReference type="InterPro" id="IPR010359">
    <property type="entry name" value="IrrE_HExxH"/>
</dbReference>
<reference evidence="2 3" key="1">
    <citation type="journal article" date="2012" name="BMC Genomics">
        <title>Comparative genomics of Brachyspira pilosicoli strains: genome rearrangements, reductions and correlation of genetic compliment with phenotypic diversity.</title>
        <authorList>
            <person name="Mappley L.J."/>
            <person name="Black M.L."/>
            <person name="Abuoun M."/>
            <person name="Darby A.C."/>
            <person name="Woodward M.J."/>
            <person name="Parkhill J."/>
            <person name="Turner A.K."/>
            <person name="Bellgard M.I."/>
            <person name="La T."/>
            <person name="Phillips N.D."/>
            <person name="La Ragione R.M."/>
            <person name="Hampson D.J."/>
        </authorList>
    </citation>
    <scope>NUCLEOTIDE SEQUENCE [LARGE SCALE GENOMIC DNA]</scope>
    <source>
        <strain evidence="2">B2904</strain>
    </source>
</reference>
<dbReference type="RefSeq" id="WP_014935619.1">
    <property type="nucleotide sequence ID" value="NC_018607.1"/>
</dbReference>
<evidence type="ECO:0000313" key="2">
    <source>
        <dbReference type="EMBL" id="AFR70161.1"/>
    </source>
</evidence>
<dbReference type="AlphaFoldDB" id="J9UDA4"/>
<name>J9UDA4_BRAPL</name>
<dbReference type="Gene3D" id="1.10.10.2910">
    <property type="match status" value="1"/>
</dbReference>